<organism evidence="1 2">
    <name type="scientific">Tripterygium wilfordii</name>
    <name type="common">Thunder God vine</name>
    <dbReference type="NCBI Taxonomy" id="458696"/>
    <lineage>
        <taxon>Eukaryota</taxon>
        <taxon>Viridiplantae</taxon>
        <taxon>Streptophyta</taxon>
        <taxon>Embryophyta</taxon>
        <taxon>Tracheophyta</taxon>
        <taxon>Spermatophyta</taxon>
        <taxon>Magnoliopsida</taxon>
        <taxon>eudicotyledons</taxon>
        <taxon>Gunneridae</taxon>
        <taxon>Pentapetalae</taxon>
        <taxon>rosids</taxon>
        <taxon>fabids</taxon>
        <taxon>Celastrales</taxon>
        <taxon>Celastraceae</taxon>
        <taxon>Tripterygium</taxon>
    </lineage>
</organism>
<sequence>MKFPLQVVGKEQKAIKFFLFERGLLFSSSLNRMERAFPHRFLEVNHFLLYAGVNRVRPIKAEASGRKQRIRERLRKL</sequence>
<gene>
    <name evidence="1" type="ORF">HS088_TW03G00605</name>
</gene>
<reference evidence="1 2" key="1">
    <citation type="journal article" date="2020" name="Nat. Commun.">
        <title>Genome of Tripterygium wilfordii and identification of cytochrome P450 involved in triptolide biosynthesis.</title>
        <authorList>
            <person name="Tu L."/>
            <person name="Su P."/>
            <person name="Zhang Z."/>
            <person name="Gao L."/>
            <person name="Wang J."/>
            <person name="Hu T."/>
            <person name="Zhou J."/>
            <person name="Zhang Y."/>
            <person name="Zhao Y."/>
            <person name="Liu Y."/>
            <person name="Song Y."/>
            <person name="Tong Y."/>
            <person name="Lu Y."/>
            <person name="Yang J."/>
            <person name="Xu C."/>
            <person name="Jia M."/>
            <person name="Peters R.J."/>
            <person name="Huang L."/>
            <person name="Gao W."/>
        </authorList>
    </citation>
    <scope>NUCLEOTIDE SEQUENCE [LARGE SCALE GENOMIC DNA]</scope>
    <source>
        <strain evidence="2">cv. XIE 37</strain>
        <tissue evidence="1">Leaf</tissue>
    </source>
</reference>
<dbReference type="Proteomes" id="UP000593562">
    <property type="component" value="Unassembled WGS sequence"/>
</dbReference>
<protein>
    <submittedName>
        <fullName evidence="1">Uncharacterized protein</fullName>
    </submittedName>
</protein>
<comment type="caution">
    <text evidence="1">The sequence shown here is derived from an EMBL/GenBank/DDBJ whole genome shotgun (WGS) entry which is preliminary data.</text>
</comment>
<evidence type="ECO:0000313" key="1">
    <source>
        <dbReference type="EMBL" id="KAF5750271.1"/>
    </source>
</evidence>
<evidence type="ECO:0000313" key="2">
    <source>
        <dbReference type="Proteomes" id="UP000593562"/>
    </source>
</evidence>
<dbReference type="InParanoid" id="A0A7J7DVD9"/>
<proteinExistence type="predicted"/>
<name>A0A7J7DVD9_TRIWF</name>
<accession>A0A7J7DVD9</accession>
<dbReference type="EMBL" id="JAAARO010000003">
    <property type="protein sequence ID" value="KAF5750271.1"/>
    <property type="molecule type" value="Genomic_DNA"/>
</dbReference>
<dbReference type="AlphaFoldDB" id="A0A7J7DVD9"/>
<keyword evidence="2" id="KW-1185">Reference proteome</keyword>